<feature type="transmembrane region" description="Helical" evidence="1">
    <location>
        <begin position="69"/>
        <end position="91"/>
    </location>
</feature>
<feature type="transmembrane region" description="Helical" evidence="1">
    <location>
        <begin position="243"/>
        <end position="261"/>
    </location>
</feature>
<keyword evidence="1" id="KW-1133">Transmembrane helix</keyword>
<dbReference type="SUPFAM" id="SSF103481">
    <property type="entry name" value="Multidrug resistance efflux transporter EmrE"/>
    <property type="match status" value="2"/>
</dbReference>
<feature type="domain" description="EamA" evidence="2">
    <location>
        <begin position="155"/>
        <end position="282"/>
    </location>
</feature>
<dbReference type="Proteomes" id="UP001501353">
    <property type="component" value="Unassembled WGS sequence"/>
</dbReference>
<dbReference type="Pfam" id="PF00892">
    <property type="entry name" value="EamA"/>
    <property type="match status" value="2"/>
</dbReference>
<dbReference type="PANTHER" id="PTHR22911">
    <property type="entry name" value="ACYL-MALONYL CONDENSING ENZYME-RELATED"/>
    <property type="match status" value="1"/>
</dbReference>
<evidence type="ECO:0000313" key="3">
    <source>
        <dbReference type="EMBL" id="GAA4028012.1"/>
    </source>
</evidence>
<evidence type="ECO:0000256" key="1">
    <source>
        <dbReference type="SAM" id="Phobius"/>
    </source>
</evidence>
<gene>
    <name evidence="3" type="ORF">GCM10022212_27740</name>
</gene>
<feature type="transmembrane region" description="Helical" evidence="1">
    <location>
        <begin position="97"/>
        <end position="119"/>
    </location>
</feature>
<feature type="transmembrane region" description="Helical" evidence="1">
    <location>
        <begin position="267"/>
        <end position="286"/>
    </location>
</feature>
<sequence length="316" mass="33173">MSRFVSHQRAVVLMIIAAILWSSAGVMTRQLESARGFEVTFWRSLFAAVFVTATLMWQKRGKALASVQALGWTGTVSGAMWAVMFCCFMIALTMTTVANTLIVLSIAPLLTAFLAWIFLKQVIVPRTWLAIAVACAGIVWMFAQGMSQLGGPQLLGMGIALGAPLASSVNVIVLKKAGARIDLIPSVLVGALLSALAMLPFCWPLQVSAHDVAILIALGFFQLGLPCMLVVTASRSLSAPEISLLALIEVLLGPVWAWLGAGEVPPAETLAGGTLVLAALVFNELVAMRRPVSGAIAPAPDSAPQAIASSTSGTVF</sequence>
<dbReference type="InterPro" id="IPR037185">
    <property type="entry name" value="EmrE-like"/>
</dbReference>
<feature type="transmembrane region" description="Helical" evidence="1">
    <location>
        <begin position="126"/>
        <end position="143"/>
    </location>
</feature>
<feature type="transmembrane region" description="Helical" evidence="1">
    <location>
        <begin position="40"/>
        <end position="57"/>
    </location>
</feature>
<name>A0ABP7TLC8_9BURK</name>
<organism evidence="3 4">
    <name type="scientific">Actimicrobium antarcticum</name>
    <dbReference type="NCBI Taxonomy" id="1051899"/>
    <lineage>
        <taxon>Bacteria</taxon>
        <taxon>Pseudomonadati</taxon>
        <taxon>Pseudomonadota</taxon>
        <taxon>Betaproteobacteria</taxon>
        <taxon>Burkholderiales</taxon>
        <taxon>Oxalobacteraceae</taxon>
        <taxon>Actimicrobium</taxon>
    </lineage>
</organism>
<keyword evidence="1" id="KW-0472">Membrane</keyword>
<feature type="transmembrane region" description="Helical" evidence="1">
    <location>
        <begin position="186"/>
        <end position="206"/>
    </location>
</feature>
<dbReference type="RefSeq" id="WP_344763954.1">
    <property type="nucleotide sequence ID" value="NZ_BAAAZE010000010.1"/>
</dbReference>
<comment type="caution">
    <text evidence="3">The sequence shown here is derived from an EMBL/GenBank/DDBJ whole genome shotgun (WGS) entry which is preliminary data.</text>
</comment>
<feature type="domain" description="EamA" evidence="2">
    <location>
        <begin position="9"/>
        <end position="142"/>
    </location>
</feature>
<evidence type="ECO:0000259" key="2">
    <source>
        <dbReference type="Pfam" id="PF00892"/>
    </source>
</evidence>
<reference evidence="4" key="1">
    <citation type="journal article" date="2019" name="Int. J. Syst. Evol. Microbiol.">
        <title>The Global Catalogue of Microorganisms (GCM) 10K type strain sequencing project: providing services to taxonomists for standard genome sequencing and annotation.</title>
        <authorList>
            <consortium name="The Broad Institute Genomics Platform"/>
            <consortium name="The Broad Institute Genome Sequencing Center for Infectious Disease"/>
            <person name="Wu L."/>
            <person name="Ma J."/>
        </authorList>
    </citation>
    <scope>NUCLEOTIDE SEQUENCE [LARGE SCALE GENOMIC DNA]</scope>
    <source>
        <strain evidence="4">JCM 16673</strain>
    </source>
</reference>
<feature type="transmembrane region" description="Helical" evidence="1">
    <location>
        <begin position="212"/>
        <end position="231"/>
    </location>
</feature>
<evidence type="ECO:0000313" key="4">
    <source>
        <dbReference type="Proteomes" id="UP001501353"/>
    </source>
</evidence>
<accession>A0ABP7TLC8</accession>
<dbReference type="EMBL" id="BAAAZE010000010">
    <property type="protein sequence ID" value="GAA4028012.1"/>
    <property type="molecule type" value="Genomic_DNA"/>
</dbReference>
<keyword evidence="4" id="KW-1185">Reference proteome</keyword>
<proteinExistence type="predicted"/>
<dbReference type="InterPro" id="IPR000620">
    <property type="entry name" value="EamA_dom"/>
</dbReference>
<dbReference type="PANTHER" id="PTHR22911:SF135">
    <property type="entry name" value="BLR4310 PROTEIN"/>
    <property type="match status" value="1"/>
</dbReference>
<feature type="transmembrane region" description="Helical" evidence="1">
    <location>
        <begin position="155"/>
        <end position="174"/>
    </location>
</feature>
<protein>
    <submittedName>
        <fullName evidence="3">DMT family transporter</fullName>
    </submittedName>
</protein>
<keyword evidence="1" id="KW-0812">Transmembrane</keyword>